<gene>
    <name evidence="2" type="ORF">TPAB3V08_LOCUS1596</name>
</gene>
<dbReference type="Proteomes" id="UP001153148">
    <property type="component" value="Unassembled WGS sequence"/>
</dbReference>
<reference evidence="2" key="1">
    <citation type="submission" date="2021-03" db="EMBL/GenBank/DDBJ databases">
        <authorList>
            <person name="Tran Van P."/>
        </authorList>
    </citation>
    <scope>NUCLEOTIDE SEQUENCE</scope>
</reference>
<evidence type="ECO:0000313" key="2">
    <source>
        <dbReference type="EMBL" id="CAG2054575.1"/>
    </source>
</evidence>
<accession>A0ABN7NFC8</accession>
<sequence length="86" mass="9873">MPAQERDGCPFVTTVRVSVTGYLRSVSATHDPSRIQLYKHIVPAFDKLAELVHEDKNLLLKLRFQTQQDRRRSTEQPAVIESNIEP</sequence>
<name>A0ABN7NFC8_TIMPD</name>
<organism evidence="2 3">
    <name type="scientific">Timema podura</name>
    <name type="common">Walking stick</name>
    <dbReference type="NCBI Taxonomy" id="61482"/>
    <lineage>
        <taxon>Eukaryota</taxon>
        <taxon>Metazoa</taxon>
        <taxon>Ecdysozoa</taxon>
        <taxon>Arthropoda</taxon>
        <taxon>Hexapoda</taxon>
        <taxon>Insecta</taxon>
        <taxon>Pterygota</taxon>
        <taxon>Neoptera</taxon>
        <taxon>Polyneoptera</taxon>
        <taxon>Phasmatodea</taxon>
        <taxon>Timematodea</taxon>
        <taxon>Timematoidea</taxon>
        <taxon>Timematidae</taxon>
        <taxon>Timema</taxon>
    </lineage>
</organism>
<protein>
    <submittedName>
        <fullName evidence="2">Uncharacterized protein</fullName>
    </submittedName>
</protein>
<proteinExistence type="predicted"/>
<feature type="region of interest" description="Disordered" evidence="1">
    <location>
        <begin position="66"/>
        <end position="86"/>
    </location>
</feature>
<keyword evidence="3" id="KW-1185">Reference proteome</keyword>
<dbReference type="EMBL" id="CAJPIN010001469">
    <property type="protein sequence ID" value="CAG2054575.1"/>
    <property type="molecule type" value="Genomic_DNA"/>
</dbReference>
<evidence type="ECO:0000313" key="3">
    <source>
        <dbReference type="Proteomes" id="UP001153148"/>
    </source>
</evidence>
<evidence type="ECO:0000256" key="1">
    <source>
        <dbReference type="SAM" id="MobiDB-lite"/>
    </source>
</evidence>
<comment type="caution">
    <text evidence="2">The sequence shown here is derived from an EMBL/GenBank/DDBJ whole genome shotgun (WGS) entry which is preliminary data.</text>
</comment>